<evidence type="ECO:0000259" key="4">
    <source>
        <dbReference type="PROSITE" id="PS50887"/>
    </source>
</evidence>
<dbReference type="PANTHER" id="PTHR45138:SF9">
    <property type="entry name" value="DIGUANYLATE CYCLASE DGCM-RELATED"/>
    <property type="match status" value="1"/>
</dbReference>
<dbReference type="PANTHER" id="PTHR45138">
    <property type="entry name" value="REGULATORY COMPONENTS OF SENSORY TRANSDUCTION SYSTEM"/>
    <property type="match status" value="1"/>
</dbReference>
<dbReference type="Proteomes" id="UP000306416">
    <property type="component" value="Unassembled WGS sequence"/>
</dbReference>
<dbReference type="InterPro" id="IPR043128">
    <property type="entry name" value="Rev_trsase/Diguanyl_cyclase"/>
</dbReference>
<feature type="transmembrane region" description="Helical" evidence="3">
    <location>
        <begin position="14"/>
        <end position="36"/>
    </location>
</feature>
<evidence type="ECO:0000313" key="6">
    <source>
        <dbReference type="Proteomes" id="UP000306416"/>
    </source>
</evidence>
<dbReference type="AlphaFoldDB" id="A0A4S1CKQ6"/>
<dbReference type="InterPro" id="IPR050469">
    <property type="entry name" value="Diguanylate_Cyclase"/>
</dbReference>
<dbReference type="GO" id="GO:0052621">
    <property type="term" value="F:diguanylate cyclase activity"/>
    <property type="evidence" value="ECO:0007669"/>
    <property type="project" value="UniProtKB-EC"/>
</dbReference>
<dbReference type="CDD" id="cd01949">
    <property type="entry name" value="GGDEF"/>
    <property type="match status" value="1"/>
</dbReference>
<dbReference type="Gene3D" id="3.30.70.270">
    <property type="match status" value="1"/>
</dbReference>
<evidence type="ECO:0000256" key="1">
    <source>
        <dbReference type="ARBA" id="ARBA00012528"/>
    </source>
</evidence>
<evidence type="ECO:0000256" key="2">
    <source>
        <dbReference type="ARBA" id="ARBA00034247"/>
    </source>
</evidence>
<feature type="transmembrane region" description="Helical" evidence="3">
    <location>
        <begin position="81"/>
        <end position="101"/>
    </location>
</feature>
<feature type="transmembrane region" description="Helical" evidence="3">
    <location>
        <begin position="48"/>
        <end position="69"/>
    </location>
</feature>
<name>A0A4S1CKQ6_9BACT</name>
<dbReference type="GO" id="GO:1902201">
    <property type="term" value="P:negative regulation of bacterial-type flagellum-dependent cell motility"/>
    <property type="evidence" value="ECO:0007669"/>
    <property type="project" value="TreeGrafter"/>
</dbReference>
<dbReference type="InterPro" id="IPR000160">
    <property type="entry name" value="GGDEF_dom"/>
</dbReference>
<dbReference type="NCBIfam" id="TIGR00254">
    <property type="entry name" value="GGDEF"/>
    <property type="match status" value="1"/>
</dbReference>
<protein>
    <recommendedName>
        <fullName evidence="1">diguanylate cyclase</fullName>
        <ecNumber evidence="1">2.7.7.65</ecNumber>
    </recommendedName>
</protein>
<dbReference type="EC" id="2.7.7.65" evidence="1"/>
<gene>
    <name evidence="5" type="ORF">E4633_02360</name>
</gene>
<dbReference type="InterPro" id="IPR029787">
    <property type="entry name" value="Nucleotide_cyclase"/>
</dbReference>
<comment type="catalytic activity">
    <reaction evidence="2">
        <text>2 GTP = 3',3'-c-di-GMP + 2 diphosphate</text>
        <dbReference type="Rhea" id="RHEA:24898"/>
        <dbReference type="ChEBI" id="CHEBI:33019"/>
        <dbReference type="ChEBI" id="CHEBI:37565"/>
        <dbReference type="ChEBI" id="CHEBI:58805"/>
        <dbReference type="EC" id="2.7.7.65"/>
    </reaction>
</comment>
<proteinExistence type="predicted"/>
<reference evidence="5 6" key="1">
    <citation type="submission" date="2019-04" db="EMBL/GenBank/DDBJ databases">
        <title>Geobacter oryzae sp. nov., ferric-reducing bacteria isolated from paddy soil.</title>
        <authorList>
            <person name="Xu Z."/>
            <person name="Masuda Y."/>
            <person name="Itoh H."/>
            <person name="Senoo K."/>
        </authorList>
    </citation>
    <scope>NUCLEOTIDE SEQUENCE [LARGE SCALE GENOMIC DNA]</scope>
    <source>
        <strain evidence="5 6">Red111</strain>
    </source>
</reference>
<keyword evidence="6" id="KW-1185">Reference proteome</keyword>
<dbReference type="RefSeq" id="WP_135868661.1">
    <property type="nucleotide sequence ID" value="NZ_SRSC01000001.1"/>
</dbReference>
<dbReference type="SUPFAM" id="SSF55073">
    <property type="entry name" value="Nucleotide cyclase"/>
    <property type="match status" value="1"/>
</dbReference>
<dbReference type="GO" id="GO:0005886">
    <property type="term" value="C:plasma membrane"/>
    <property type="evidence" value="ECO:0007669"/>
    <property type="project" value="TreeGrafter"/>
</dbReference>
<comment type="caution">
    <text evidence="5">The sequence shown here is derived from an EMBL/GenBank/DDBJ whole genome shotgun (WGS) entry which is preliminary data.</text>
</comment>
<keyword evidence="3" id="KW-1133">Transmembrane helix</keyword>
<organism evidence="5 6">
    <name type="scientific">Geomonas terrae</name>
    <dbReference type="NCBI Taxonomy" id="2562681"/>
    <lineage>
        <taxon>Bacteria</taxon>
        <taxon>Pseudomonadati</taxon>
        <taxon>Thermodesulfobacteriota</taxon>
        <taxon>Desulfuromonadia</taxon>
        <taxon>Geobacterales</taxon>
        <taxon>Geobacteraceae</taxon>
        <taxon>Geomonas</taxon>
    </lineage>
</organism>
<evidence type="ECO:0000256" key="3">
    <source>
        <dbReference type="SAM" id="Phobius"/>
    </source>
</evidence>
<dbReference type="FunFam" id="3.30.70.270:FF:000001">
    <property type="entry name" value="Diguanylate cyclase domain protein"/>
    <property type="match status" value="1"/>
</dbReference>
<feature type="domain" description="GGDEF" evidence="4">
    <location>
        <begin position="147"/>
        <end position="285"/>
    </location>
</feature>
<keyword evidence="3" id="KW-0472">Membrane</keyword>
<accession>A0A4S1CKQ6</accession>
<dbReference type="SMART" id="SM00267">
    <property type="entry name" value="GGDEF"/>
    <property type="match status" value="1"/>
</dbReference>
<dbReference type="PROSITE" id="PS50887">
    <property type="entry name" value="GGDEF"/>
    <property type="match status" value="1"/>
</dbReference>
<dbReference type="EMBL" id="SRSC01000001">
    <property type="protein sequence ID" value="TGU74328.1"/>
    <property type="molecule type" value="Genomic_DNA"/>
</dbReference>
<sequence length="292" mass="32833">METTADIFPVLAKVMSILLLSGAALLTAALFLVRQLTRELPKGANRNWWYVLAGFLLMFVAGYVGFFCLKAGSLYTHSEMLVVVIFVLGAVFCLMVCLLAYRTTLELKRIFVLEHEAMTDPLMGIYNRRVLDRRLRDEVMRARRHHLDLGLLMVDLDRFKSVNDTYGHQAGDLVLQHVARLLVESLRQTDVVARYGGEEITILLPHTPPAETCDVAERLRRTIAGTPVTITDHHGEKTELTVTVSIGCTSLLPEHDTVETLLQRADQGMYQAKQQGRNKVVRFEPQQEAATA</sequence>
<dbReference type="GO" id="GO:0043709">
    <property type="term" value="P:cell adhesion involved in single-species biofilm formation"/>
    <property type="evidence" value="ECO:0007669"/>
    <property type="project" value="TreeGrafter"/>
</dbReference>
<keyword evidence="3" id="KW-0812">Transmembrane</keyword>
<dbReference type="Pfam" id="PF00990">
    <property type="entry name" value="GGDEF"/>
    <property type="match status" value="1"/>
</dbReference>
<evidence type="ECO:0000313" key="5">
    <source>
        <dbReference type="EMBL" id="TGU74328.1"/>
    </source>
</evidence>